<comment type="similarity">
    <text evidence="1">Belongs to the NmrA-type oxidoreductase family.</text>
</comment>
<dbReference type="InterPro" id="IPR008030">
    <property type="entry name" value="NmrA-like"/>
</dbReference>
<dbReference type="GeneID" id="19464118"/>
<dbReference type="OrthoDB" id="3358371at2759"/>
<feature type="domain" description="NmrA-like" evidence="3">
    <location>
        <begin position="1"/>
        <end position="323"/>
    </location>
</feature>
<dbReference type="STRING" id="1116229.S3DUV7"/>
<dbReference type="InterPro" id="IPR051164">
    <property type="entry name" value="NmrA-like_oxidored"/>
</dbReference>
<dbReference type="KEGG" id="glz:GLAREA_05063"/>
<dbReference type="GO" id="GO:0005634">
    <property type="term" value="C:nucleus"/>
    <property type="evidence" value="ECO:0007669"/>
    <property type="project" value="TreeGrafter"/>
</dbReference>
<dbReference type="InterPro" id="IPR036291">
    <property type="entry name" value="NAD(P)-bd_dom_sf"/>
</dbReference>
<name>S3DUV7_GLAL2</name>
<dbReference type="AlphaFoldDB" id="S3DUV7"/>
<evidence type="ECO:0000313" key="4">
    <source>
        <dbReference type="EMBL" id="EPE35726.1"/>
    </source>
</evidence>
<proteinExistence type="inferred from homology"/>
<dbReference type="OMA" id="PEWMARE"/>
<dbReference type="Gene3D" id="3.90.25.10">
    <property type="entry name" value="UDP-galactose 4-epimerase, domain 1"/>
    <property type="match status" value="1"/>
</dbReference>
<protein>
    <submittedName>
        <fullName evidence="4">NAD(P)-binding Rossmann-fold containing protein</fullName>
    </submittedName>
</protein>
<keyword evidence="2" id="KW-0521">NADP</keyword>
<dbReference type="Gene3D" id="3.40.50.720">
    <property type="entry name" value="NAD(P)-binding Rossmann-like Domain"/>
    <property type="match status" value="1"/>
</dbReference>
<evidence type="ECO:0000313" key="5">
    <source>
        <dbReference type="Proteomes" id="UP000016922"/>
    </source>
</evidence>
<evidence type="ECO:0000259" key="3">
    <source>
        <dbReference type="Pfam" id="PF05368"/>
    </source>
</evidence>
<sequence length="333" mass="36268">MTKTIVIIAVTGNQGSSVAEVFLQIPGWHVKGVTRNLTSLAALALAAKGVELVVGDTNHVETIKAAVQGASIVFGNTAFSDALANPASPDLVHLKEGQSVREMCYDLEFQQGKNIADAVATVRDLEMFIWSSLSDAKKWSGGKYPGVYHFDCKAHVIDYIEEKYPELAARMNVLMMGLFVTNWKWGEASVPWKKLPDGTMRLRVPGSGDVPIPFVVPKDAGNFVKALAFDLPLGTTLLAFGDRLTFLEYTKLLTKVTGIPTTFEKCSVEEHAALTPGSGQGMEMAEMYGYAQDFGYEAEADPSITYSSDVNPKIPRTSIEEYIRGEDWSSLGL</sequence>
<reference evidence="4 5" key="1">
    <citation type="journal article" date="2013" name="BMC Genomics">
        <title>Genomics-driven discovery of the pneumocandin biosynthetic gene cluster in the fungus Glarea lozoyensis.</title>
        <authorList>
            <person name="Chen L."/>
            <person name="Yue Q."/>
            <person name="Zhang X."/>
            <person name="Xiang M."/>
            <person name="Wang C."/>
            <person name="Li S."/>
            <person name="Che Y."/>
            <person name="Ortiz-Lopez F.J."/>
            <person name="Bills G.F."/>
            <person name="Liu X."/>
            <person name="An Z."/>
        </authorList>
    </citation>
    <scope>NUCLEOTIDE SEQUENCE [LARGE SCALE GENOMIC DNA]</scope>
    <source>
        <strain evidence="5">ATCC 20868 / MF5171</strain>
    </source>
</reference>
<gene>
    <name evidence="4" type="ORF">GLAREA_05063</name>
</gene>
<dbReference type="EMBL" id="KE145353">
    <property type="protein sequence ID" value="EPE35726.1"/>
    <property type="molecule type" value="Genomic_DNA"/>
</dbReference>
<dbReference type="Pfam" id="PF05368">
    <property type="entry name" value="NmrA"/>
    <property type="match status" value="1"/>
</dbReference>
<dbReference type="SUPFAM" id="SSF51735">
    <property type="entry name" value="NAD(P)-binding Rossmann-fold domains"/>
    <property type="match status" value="1"/>
</dbReference>
<evidence type="ECO:0000256" key="1">
    <source>
        <dbReference type="ARBA" id="ARBA00006328"/>
    </source>
</evidence>
<dbReference type="Proteomes" id="UP000016922">
    <property type="component" value="Unassembled WGS sequence"/>
</dbReference>
<organism evidence="4 5">
    <name type="scientific">Glarea lozoyensis (strain ATCC 20868 / MF5171)</name>
    <dbReference type="NCBI Taxonomy" id="1116229"/>
    <lineage>
        <taxon>Eukaryota</taxon>
        <taxon>Fungi</taxon>
        <taxon>Dikarya</taxon>
        <taxon>Ascomycota</taxon>
        <taxon>Pezizomycotina</taxon>
        <taxon>Leotiomycetes</taxon>
        <taxon>Helotiales</taxon>
        <taxon>Helotiaceae</taxon>
        <taxon>Glarea</taxon>
    </lineage>
</organism>
<dbReference type="RefSeq" id="XP_008076544.1">
    <property type="nucleotide sequence ID" value="XM_008078353.1"/>
</dbReference>
<keyword evidence="5" id="KW-1185">Reference proteome</keyword>
<dbReference type="PANTHER" id="PTHR42748">
    <property type="entry name" value="NITROGEN METABOLITE REPRESSION PROTEIN NMRA FAMILY MEMBER"/>
    <property type="match status" value="1"/>
</dbReference>
<dbReference type="eggNOG" id="ENOG502QRK5">
    <property type="taxonomic scope" value="Eukaryota"/>
</dbReference>
<dbReference type="HOGENOM" id="CLU_007383_8_6_1"/>
<evidence type="ECO:0000256" key="2">
    <source>
        <dbReference type="ARBA" id="ARBA00022857"/>
    </source>
</evidence>
<dbReference type="PANTHER" id="PTHR42748:SF26">
    <property type="entry name" value="NMRA-LIKE DOMAIN-CONTAINING PROTEIN"/>
    <property type="match status" value="1"/>
</dbReference>
<accession>S3DUV7</accession>